<evidence type="ECO:0000313" key="4">
    <source>
        <dbReference type="Proteomes" id="UP001476798"/>
    </source>
</evidence>
<gene>
    <name evidence="3" type="ORF">GOODEAATRI_005822</name>
</gene>
<feature type="non-terminal residue" evidence="3">
    <location>
        <position position="1"/>
    </location>
</feature>
<dbReference type="Pfam" id="PF03359">
    <property type="entry name" value="GKAP"/>
    <property type="match status" value="1"/>
</dbReference>
<protein>
    <recommendedName>
        <fullName evidence="5">Discs, large (Drosophila) homolog-associated protein 4b</fullName>
    </recommendedName>
</protein>
<dbReference type="EMBL" id="JAHRIO010040249">
    <property type="protein sequence ID" value="MEQ2170958.1"/>
    <property type="molecule type" value="Genomic_DNA"/>
</dbReference>
<proteinExistence type="inferred from homology"/>
<feature type="region of interest" description="Disordered" evidence="2">
    <location>
        <begin position="503"/>
        <end position="530"/>
    </location>
</feature>
<feature type="region of interest" description="Disordered" evidence="2">
    <location>
        <begin position="607"/>
        <end position="690"/>
    </location>
</feature>
<feature type="compositionally biased region" description="Polar residues" evidence="2">
    <location>
        <begin position="677"/>
        <end position="690"/>
    </location>
</feature>
<feature type="compositionally biased region" description="Polar residues" evidence="2">
    <location>
        <begin position="607"/>
        <end position="621"/>
    </location>
</feature>
<comment type="similarity">
    <text evidence="1">Belongs to the SAPAP family.</text>
</comment>
<feature type="compositionally biased region" description="Low complexity" evidence="2">
    <location>
        <begin position="630"/>
        <end position="646"/>
    </location>
</feature>
<reference evidence="3 4" key="1">
    <citation type="submission" date="2021-06" db="EMBL/GenBank/DDBJ databases">
        <authorList>
            <person name="Palmer J.M."/>
        </authorList>
    </citation>
    <scope>NUCLEOTIDE SEQUENCE [LARGE SCALE GENOMIC DNA]</scope>
    <source>
        <strain evidence="3 4">GA_2019</strain>
        <tissue evidence="3">Muscle</tissue>
    </source>
</reference>
<accession>A0ABV0NHS3</accession>
<dbReference type="InterPro" id="IPR005026">
    <property type="entry name" value="SAPAP"/>
</dbReference>
<comment type="caution">
    <text evidence="3">The sequence shown here is derived from an EMBL/GenBank/DDBJ whole genome shotgun (WGS) entry which is preliminary data.</text>
</comment>
<feature type="region of interest" description="Disordered" evidence="2">
    <location>
        <begin position="230"/>
        <end position="289"/>
    </location>
</feature>
<name>A0ABV0NHS3_9TELE</name>
<feature type="compositionally biased region" description="Low complexity" evidence="2">
    <location>
        <begin position="829"/>
        <end position="850"/>
    </location>
</feature>
<evidence type="ECO:0000256" key="2">
    <source>
        <dbReference type="SAM" id="MobiDB-lite"/>
    </source>
</evidence>
<evidence type="ECO:0000256" key="1">
    <source>
        <dbReference type="ARBA" id="ARBA00008839"/>
    </source>
</evidence>
<feature type="compositionally biased region" description="Gly residues" evidence="2">
    <location>
        <begin position="864"/>
        <end position="875"/>
    </location>
</feature>
<evidence type="ECO:0008006" key="5">
    <source>
        <dbReference type="Google" id="ProtNLM"/>
    </source>
</evidence>
<dbReference type="PANTHER" id="PTHR12353">
    <property type="entry name" value="DISKS LARGE-ASSOCIATED PROTEIN DAP SAP90/PSD-95-ASSOCIATED PROTEIN"/>
    <property type="match status" value="1"/>
</dbReference>
<sequence length="936" mass="100878">SVLSTWFGGLLEGFGLLAIMKGLGTNRNRHLSESCDPSLNHPEVLYHQKTSTLPRSPYLLSPTMDHYGTMDPHLYPSANPGSLPADCMLSLNNQLSNSSTFPNIHYNSYDQSDFSPPGDSIGGIGTGTMGTSLSMGMASGMAMSGLSGRTPMITSGSATISHHITKHQTPPSLLDFEKQLPGGRDGFSTLQFHRTSAAVAAKQRTDSPGRIRYMLHSVQKLFAKSQSLESHNMKGNVNGRSTGSGGGTSSGTEDGGKHNRRSKSKDRVTKSEATAKRRPRSNMSGYWSSDDLDSSDLSSYHNTMTMMTLGRPSGHETLSGQSKYIHSGYNTISSSKSSNDMKYPALPGPGDIGGGGLSGPVGMLINDAEYVKGGSWSTLTMGQPRQVLQKGSTTLDRSMLKSKSCQQELTCNYLQVARRVSLQSRKKGELDALWSPLHSMSSLHQLGRSMSREISNNRSLDNLDCIGGPGALAPWEEDSFSQACSTLGRRSCMGQLRDLEKSHHYGGRSSESTFRDSHSQDISEPPDMPMPTCFRSRSHSYLRAIQAGCSQDDDTASIDSGCSPPPTDSSVRTYGTSTVSTCITSCKKVAPPPVPPRTTSKPYISVTVQSSTESAQDNYLDQQDRRSEVNSQSSHAHSNSSDSLDSTRANSLARGIPRPPHIIPIPVATPRDPIIPSTANASTETSDSVVHNETLKSRSSKGNLAAEEPFVVQVPRRKLSSIGIQVDCIQEVPREETPPLAKFQSIGVQVEDGWQLSRSSSMASKQETDSDTQDISAISHISIAKNFEKKIMVNSASQSMSSPPGQDSLDNGEPTGDSSPPPPRQILNRSTTRSSSSSFSESLDPALDPSSLPPPDPWLDSGNGNNGGISESGGGGTLCRRDGHWFLKLLHAETARMEGWCQQMEQETKDNQLSEDGKVGRVFIAHQVSGLTCRYQ</sequence>
<keyword evidence="4" id="KW-1185">Reference proteome</keyword>
<feature type="compositionally biased region" description="Basic and acidic residues" evidence="2">
    <location>
        <begin position="265"/>
        <end position="275"/>
    </location>
</feature>
<organism evidence="3 4">
    <name type="scientific">Goodea atripinnis</name>
    <dbReference type="NCBI Taxonomy" id="208336"/>
    <lineage>
        <taxon>Eukaryota</taxon>
        <taxon>Metazoa</taxon>
        <taxon>Chordata</taxon>
        <taxon>Craniata</taxon>
        <taxon>Vertebrata</taxon>
        <taxon>Euteleostomi</taxon>
        <taxon>Actinopterygii</taxon>
        <taxon>Neopterygii</taxon>
        <taxon>Teleostei</taxon>
        <taxon>Neoteleostei</taxon>
        <taxon>Acanthomorphata</taxon>
        <taxon>Ovalentaria</taxon>
        <taxon>Atherinomorphae</taxon>
        <taxon>Cyprinodontiformes</taxon>
        <taxon>Goodeidae</taxon>
        <taxon>Goodea</taxon>
    </lineage>
</organism>
<evidence type="ECO:0000313" key="3">
    <source>
        <dbReference type="EMBL" id="MEQ2170958.1"/>
    </source>
</evidence>
<feature type="compositionally biased region" description="Polar residues" evidence="2">
    <location>
        <begin position="795"/>
        <end position="809"/>
    </location>
</feature>
<dbReference type="Proteomes" id="UP001476798">
    <property type="component" value="Unassembled WGS sequence"/>
</dbReference>
<feature type="region of interest" description="Disordered" evidence="2">
    <location>
        <begin position="795"/>
        <end position="875"/>
    </location>
</feature>
<feature type="region of interest" description="Disordered" evidence="2">
    <location>
        <begin position="551"/>
        <end position="574"/>
    </location>
</feature>
<dbReference type="PANTHER" id="PTHR12353:SF19">
    <property type="entry name" value="DISKS LARGE-ASSOCIATED PROTEIN 4"/>
    <property type="match status" value="1"/>
</dbReference>